<evidence type="ECO:0000313" key="1">
    <source>
        <dbReference type="EMBL" id="KAA0149712.1"/>
    </source>
</evidence>
<comment type="caution">
    <text evidence="1">The sequence shown here is derived from an EMBL/GenBank/DDBJ whole genome shotgun (WGS) entry which is preliminary data.</text>
</comment>
<evidence type="ECO:0000313" key="2">
    <source>
        <dbReference type="Proteomes" id="UP000323011"/>
    </source>
</evidence>
<name>A0A5A8C9D5_CAFRO</name>
<gene>
    <name evidence="1" type="ORF">FNF29_05723</name>
</gene>
<proteinExistence type="predicted"/>
<sequence length="203" mass="19419">MRRVQETGGNRLQAITSVGSSAEASACEALDGCDSGSAPEPLLPAQPPSARPGIVAFAMRTGERPDPHASDAPIARAIAASATAGSSALTAEMPQPSAAGTPLTAAAAPPGLVLVTAAVARATAVALSPAAGLAAKVADAAPAPLPGLVLSALEQVPKLVSPAAEGWLVWGGLLGGAAARVASDALACVAAAVVGASVVGAMQ</sequence>
<protein>
    <submittedName>
        <fullName evidence="1">Uncharacterized protein</fullName>
    </submittedName>
</protein>
<reference evidence="1 2" key="1">
    <citation type="submission" date="2019-07" db="EMBL/GenBank/DDBJ databases">
        <title>Genomes of Cafeteria roenbergensis.</title>
        <authorList>
            <person name="Fischer M.G."/>
            <person name="Hackl T."/>
            <person name="Roman M."/>
        </authorList>
    </citation>
    <scope>NUCLEOTIDE SEQUENCE [LARGE SCALE GENOMIC DNA]</scope>
    <source>
        <strain evidence="1 2">BVI</strain>
    </source>
</reference>
<dbReference type="Proteomes" id="UP000323011">
    <property type="component" value="Unassembled WGS sequence"/>
</dbReference>
<dbReference type="AlphaFoldDB" id="A0A5A8C9D5"/>
<organism evidence="1 2">
    <name type="scientific">Cafeteria roenbergensis</name>
    <name type="common">Marine flagellate</name>
    <dbReference type="NCBI Taxonomy" id="33653"/>
    <lineage>
        <taxon>Eukaryota</taxon>
        <taxon>Sar</taxon>
        <taxon>Stramenopiles</taxon>
        <taxon>Bigyra</taxon>
        <taxon>Opalozoa</taxon>
        <taxon>Bicosoecida</taxon>
        <taxon>Cafeteriaceae</taxon>
        <taxon>Cafeteria</taxon>
    </lineage>
</organism>
<keyword evidence="2" id="KW-1185">Reference proteome</keyword>
<accession>A0A5A8C9D5</accession>
<dbReference type="EMBL" id="VLTN01000040">
    <property type="protein sequence ID" value="KAA0149712.1"/>
    <property type="molecule type" value="Genomic_DNA"/>
</dbReference>